<dbReference type="AlphaFoldDB" id="U6GZA3"/>
<evidence type="ECO:0000256" key="1">
    <source>
        <dbReference type="ARBA" id="ARBA00022737"/>
    </source>
</evidence>
<evidence type="ECO:0000313" key="4">
    <source>
        <dbReference type="EMBL" id="CDI84952.1"/>
    </source>
</evidence>
<evidence type="ECO:0000313" key="5">
    <source>
        <dbReference type="Proteomes" id="UP000018201"/>
    </source>
</evidence>
<dbReference type="OrthoDB" id="194358at2759"/>
<feature type="domain" description="Serine/threonine-protein kinase BSK1-like TPR repeats" evidence="3">
    <location>
        <begin position="58"/>
        <end position="135"/>
    </location>
</feature>
<dbReference type="VEuPathDB" id="ToxoDB:EPH_0060320"/>
<reference evidence="4" key="1">
    <citation type="submission" date="2013-10" db="EMBL/GenBank/DDBJ databases">
        <title>Genomic analysis of the causative agents of coccidiosis in chickens.</title>
        <authorList>
            <person name="Reid A.J."/>
            <person name="Blake D."/>
            <person name="Billington K."/>
            <person name="Browne H."/>
            <person name="Dunn M."/>
            <person name="Hung S."/>
            <person name="Kawahara F."/>
            <person name="Miranda-Saavedra D."/>
            <person name="Mourier T."/>
            <person name="Nagra H."/>
            <person name="Otto T.D."/>
            <person name="Rawlings N."/>
            <person name="Sanchez A."/>
            <person name="Sanders M."/>
            <person name="Subramaniam C."/>
            <person name="Tay Y."/>
            <person name="Dear P."/>
            <person name="Doerig C."/>
            <person name="Gruber A."/>
            <person name="Parkinson J."/>
            <person name="Shirley M."/>
            <person name="Wan K.L."/>
            <person name="Berriman M."/>
            <person name="Tomley F."/>
            <person name="Pain A."/>
        </authorList>
    </citation>
    <scope>NUCLEOTIDE SEQUENCE [LARGE SCALE GENOMIC DNA]</scope>
    <source>
        <strain evidence="4">Houghton</strain>
    </source>
</reference>
<dbReference type="PANTHER" id="PTHR22904">
    <property type="entry name" value="TPR REPEAT CONTAINING PROTEIN"/>
    <property type="match status" value="1"/>
</dbReference>
<sequence>MHVYVLGLQKQPETAVSEGTGPAAKVDGSAEEATEDLPLITLNPSGSVPPELIINIEKLKEAGNVAFRRKDFATAKSKYSQAIEECPKVEAARELLGVLYSNRSFTYECLEDSTNALADAQAAAQLRPEWSKAQYRLARARRLAGSMEEYVTQLWEALRLDPTNTQIREEMKEAVQEARKAHANKTSTTRSA</sequence>
<evidence type="ECO:0000256" key="2">
    <source>
        <dbReference type="ARBA" id="ARBA00022803"/>
    </source>
</evidence>
<dbReference type="Proteomes" id="UP000018201">
    <property type="component" value="Unassembled WGS sequence"/>
</dbReference>
<dbReference type="Pfam" id="PF25575">
    <property type="entry name" value="TPR_BSK1_C"/>
    <property type="match status" value="1"/>
</dbReference>
<gene>
    <name evidence="4" type="ORF">EPH_0060320</name>
</gene>
<evidence type="ECO:0000259" key="3">
    <source>
        <dbReference type="Pfam" id="PF25575"/>
    </source>
</evidence>
<dbReference type="SUPFAM" id="SSF48452">
    <property type="entry name" value="TPR-like"/>
    <property type="match status" value="1"/>
</dbReference>
<dbReference type="InterPro" id="IPR019734">
    <property type="entry name" value="TPR_rpt"/>
</dbReference>
<keyword evidence="5" id="KW-1185">Reference proteome</keyword>
<name>U6GZA3_9EIME</name>
<proteinExistence type="predicted"/>
<accession>U6GZA3</accession>
<dbReference type="EMBL" id="HG693201">
    <property type="protein sequence ID" value="CDI84952.1"/>
    <property type="molecule type" value="Genomic_DNA"/>
</dbReference>
<dbReference type="SMART" id="SM00028">
    <property type="entry name" value="TPR"/>
    <property type="match status" value="3"/>
</dbReference>
<keyword evidence="2" id="KW-0802">TPR repeat</keyword>
<keyword evidence="1" id="KW-0677">Repeat</keyword>
<dbReference type="InterPro" id="IPR058209">
    <property type="entry name" value="TPR_BSK1_C"/>
</dbReference>
<dbReference type="Gene3D" id="1.25.40.10">
    <property type="entry name" value="Tetratricopeptide repeat domain"/>
    <property type="match status" value="1"/>
</dbReference>
<dbReference type="PANTHER" id="PTHR22904:SF523">
    <property type="entry name" value="STRESS-INDUCED-PHOSPHOPROTEIN 1"/>
    <property type="match status" value="1"/>
</dbReference>
<organism evidence="4 5">
    <name type="scientific">Eimeria praecox</name>
    <dbReference type="NCBI Taxonomy" id="51316"/>
    <lineage>
        <taxon>Eukaryota</taxon>
        <taxon>Sar</taxon>
        <taxon>Alveolata</taxon>
        <taxon>Apicomplexa</taxon>
        <taxon>Conoidasida</taxon>
        <taxon>Coccidia</taxon>
        <taxon>Eucoccidiorida</taxon>
        <taxon>Eimeriorina</taxon>
        <taxon>Eimeriidae</taxon>
        <taxon>Eimeria</taxon>
    </lineage>
</organism>
<protein>
    <recommendedName>
        <fullName evidence="3">Serine/threonine-protein kinase BSK1-like TPR repeats domain-containing protein</fullName>
    </recommendedName>
</protein>
<dbReference type="GO" id="GO:0051879">
    <property type="term" value="F:Hsp90 protein binding"/>
    <property type="evidence" value="ECO:0007669"/>
    <property type="project" value="TreeGrafter"/>
</dbReference>
<dbReference type="InterPro" id="IPR011990">
    <property type="entry name" value="TPR-like_helical_dom_sf"/>
</dbReference>
<reference evidence="4" key="2">
    <citation type="submission" date="2013-10" db="EMBL/GenBank/DDBJ databases">
        <authorList>
            <person name="Aslett M."/>
        </authorList>
    </citation>
    <scope>NUCLEOTIDE SEQUENCE [LARGE SCALE GENOMIC DNA]</scope>
    <source>
        <strain evidence="4">Houghton</strain>
    </source>
</reference>